<dbReference type="PANTHER" id="PTHR46600">
    <property type="entry name" value="THAP DOMAIN-CONTAINING"/>
    <property type="match status" value="1"/>
</dbReference>
<dbReference type="InterPro" id="IPR026516">
    <property type="entry name" value="THAP1/10"/>
</dbReference>
<dbReference type="InterPro" id="IPR006612">
    <property type="entry name" value="THAP_Znf"/>
</dbReference>
<proteinExistence type="predicted"/>
<dbReference type="AlphaFoldDB" id="A7RQP8"/>
<evidence type="ECO:0000256" key="3">
    <source>
        <dbReference type="ARBA" id="ARBA00022833"/>
    </source>
</evidence>
<dbReference type="PANTHER" id="PTHR46600:SF7">
    <property type="entry name" value="SI:DKEY-228B2.6-RELATED"/>
    <property type="match status" value="1"/>
</dbReference>
<dbReference type="InterPro" id="IPR038441">
    <property type="entry name" value="THAP_Znf_sf"/>
</dbReference>
<evidence type="ECO:0000256" key="4">
    <source>
        <dbReference type="ARBA" id="ARBA00023125"/>
    </source>
</evidence>
<dbReference type="PROSITE" id="PS50950">
    <property type="entry name" value="ZF_THAP"/>
    <property type="match status" value="1"/>
</dbReference>
<evidence type="ECO:0000256" key="1">
    <source>
        <dbReference type="ARBA" id="ARBA00022723"/>
    </source>
</evidence>
<keyword evidence="1" id="KW-0479">Metal-binding</keyword>
<evidence type="ECO:0000256" key="2">
    <source>
        <dbReference type="ARBA" id="ARBA00022771"/>
    </source>
</evidence>
<evidence type="ECO:0000259" key="6">
    <source>
        <dbReference type="PROSITE" id="PS50950"/>
    </source>
</evidence>
<keyword evidence="8" id="KW-1185">Reference proteome</keyword>
<evidence type="ECO:0000256" key="5">
    <source>
        <dbReference type="PROSITE-ProRule" id="PRU00309"/>
    </source>
</evidence>
<evidence type="ECO:0000313" key="7">
    <source>
        <dbReference type="EMBL" id="EDO46201.1"/>
    </source>
</evidence>
<dbReference type="GO" id="GO:0008270">
    <property type="term" value="F:zinc ion binding"/>
    <property type="evidence" value="ECO:0007669"/>
    <property type="project" value="UniProtKB-KW"/>
</dbReference>
<dbReference type="Gene3D" id="6.20.210.20">
    <property type="entry name" value="THAP domain"/>
    <property type="match status" value="1"/>
</dbReference>
<dbReference type="Proteomes" id="UP000001593">
    <property type="component" value="Unassembled WGS sequence"/>
</dbReference>
<reference evidence="7 8" key="1">
    <citation type="journal article" date="2007" name="Science">
        <title>Sea anemone genome reveals ancestral eumetazoan gene repertoire and genomic organization.</title>
        <authorList>
            <person name="Putnam N.H."/>
            <person name="Srivastava M."/>
            <person name="Hellsten U."/>
            <person name="Dirks B."/>
            <person name="Chapman J."/>
            <person name="Salamov A."/>
            <person name="Terry A."/>
            <person name="Shapiro H."/>
            <person name="Lindquist E."/>
            <person name="Kapitonov V.V."/>
            <person name="Jurka J."/>
            <person name="Genikhovich G."/>
            <person name="Grigoriev I.V."/>
            <person name="Lucas S.M."/>
            <person name="Steele R.E."/>
            <person name="Finnerty J.R."/>
            <person name="Technau U."/>
            <person name="Martindale M.Q."/>
            <person name="Rokhsar D.S."/>
        </authorList>
    </citation>
    <scope>NUCLEOTIDE SEQUENCE [LARGE SCALE GENOMIC DNA]</scope>
    <source>
        <strain evidence="8">CH2 X CH6</strain>
    </source>
</reference>
<name>A7RQP8_NEMVE</name>
<dbReference type="SUPFAM" id="SSF57716">
    <property type="entry name" value="Glucocorticoid receptor-like (DNA-binding domain)"/>
    <property type="match status" value="1"/>
</dbReference>
<dbReference type="SMART" id="SM00980">
    <property type="entry name" value="THAP"/>
    <property type="match status" value="1"/>
</dbReference>
<protein>
    <recommendedName>
        <fullName evidence="6">THAP-type domain-containing protein</fullName>
    </recommendedName>
</protein>
<accession>A7RQP8</accession>
<dbReference type="EMBL" id="DS469529">
    <property type="protein sequence ID" value="EDO46201.1"/>
    <property type="molecule type" value="Genomic_DNA"/>
</dbReference>
<dbReference type="Pfam" id="PF05485">
    <property type="entry name" value="THAP"/>
    <property type="match status" value="1"/>
</dbReference>
<dbReference type="HOGENOM" id="CLU_1125688_0_0_1"/>
<evidence type="ECO:0000313" key="8">
    <source>
        <dbReference type="Proteomes" id="UP000001593"/>
    </source>
</evidence>
<keyword evidence="3" id="KW-0862">Zinc</keyword>
<gene>
    <name evidence="7" type="ORF">NEMVEDRAFT_v1g240014</name>
</gene>
<dbReference type="GO" id="GO:0043565">
    <property type="term" value="F:sequence-specific DNA binding"/>
    <property type="evidence" value="ECO:0007669"/>
    <property type="project" value="InterPro"/>
</dbReference>
<organism evidence="7 8">
    <name type="scientific">Nematostella vectensis</name>
    <name type="common">Starlet sea anemone</name>
    <dbReference type="NCBI Taxonomy" id="45351"/>
    <lineage>
        <taxon>Eukaryota</taxon>
        <taxon>Metazoa</taxon>
        <taxon>Cnidaria</taxon>
        <taxon>Anthozoa</taxon>
        <taxon>Hexacorallia</taxon>
        <taxon>Actiniaria</taxon>
        <taxon>Edwardsiidae</taxon>
        <taxon>Nematostella</taxon>
    </lineage>
</organism>
<keyword evidence="4 5" id="KW-0238">DNA-binding</keyword>
<dbReference type="SMART" id="SM00692">
    <property type="entry name" value="DM3"/>
    <property type="match status" value="1"/>
</dbReference>
<keyword evidence="2 5" id="KW-0863">Zinc-finger</keyword>
<feature type="domain" description="THAP-type" evidence="6">
    <location>
        <begin position="128"/>
        <end position="216"/>
    </location>
</feature>
<sequence>MTTEEELKASLTRQGKAVNNVIAGNRYGPELIDMLHHSNTLPELNTLECDALNVLTEKKVEIFHSVLRSEIKPWYDAQHIQTVAKMLNCMRFDSKFQQWFVPQLSLVQEKGDYTVLCGLAAEYLVDRTTSFHCCVSRCTGGSRYNTELTFHRIPSRPSDEEIRKKWLVKIRRDEGPSFKISSGTRVCSRHFSEEDYLALDNAGQRMLKRGSVPSIFDWSSQPKSRRKIVRHTDRLIFCVHIGYYEIG</sequence>
<dbReference type="InParanoid" id="A7RQP8"/>